<dbReference type="PANTHER" id="PTHR43674">
    <property type="entry name" value="NITRILASE C965.09-RELATED"/>
    <property type="match status" value="1"/>
</dbReference>
<keyword evidence="4" id="KW-1185">Reference proteome</keyword>
<dbReference type="PROSITE" id="PS50263">
    <property type="entry name" value="CN_HYDROLASE"/>
    <property type="match status" value="1"/>
</dbReference>
<proteinExistence type="predicted"/>
<sequence length="415" mass="46569">MDKEEEVAESLLQKNSENDGSLAGYESLYQLLSSELPPHLFQEVSRVLYGCNRGEVLKPLPLHNTLSSASVEQNFDVQAFEFTADEEQLRPARKVRVGLIQNAIVLPTTKPFAEQKTAIMERITALISAAAGAGVNIVCLQEAWTMPFAFCTREKIWCEFAESVKTGESTRLMQQLAHKHNMVIVSCILERDEVHGSILWNTAVVIGSHGNIIGKHRKNHIPRVGDFNESTYYMEGNTGHPVFETAFGKIGINICYGRHHPLNWQAFGMNGAEIVFNPSATVGDLSEPMWPIEARNAAIANSYFVGAINRVGTEVFPREFTSGDGKPAHKDFGHFYGSSFMAAPDASCTPSLSRCRDGLLITDLDLNLCQQVKDKWGFRLTARYEMYAKFFSKYIKEEFEPQVIRDPFLDNQKRF</sequence>
<dbReference type="InterPro" id="IPR036526">
    <property type="entry name" value="C-N_Hydrolase_sf"/>
</dbReference>
<dbReference type="PANTHER" id="PTHR43674:SF2">
    <property type="entry name" value="BETA-UREIDOPROPIONASE"/>
    <property type="match status" value="1"/>
</dbReference>
<dbReference type="Pfam" id="PF00795">
    <property type="entry name" value="CN_hydrolase"/>
    <property type="match status" value="1"/>
</dbReference>
<dbReference type="EMBL" id="OZ019903">
    <property type="protein sequence ID" value="CAK9197409.1"/>
    <property type="molecule type" value="Genomic_DNA"/>
</dbReference>
<gene>
    <name evidence="3" type="ORF">CSSPTR1EN2_LOCUS3960</name>
</gene>
<dbReference type="InterPro" id="IPR050345">
    <property type="entry name" value="Aliph_Amidase/BUP"/>
</dbReference>
<name>A0ABP0TIH6_9BRYO</name>
<reference evidence="3" key="1">
    <citation type="submission" date="2024-02" db="EMBL/GenBank/DDBJ databases">
        <authorList>
            <consortium name="ELIXIR-Norway"/>
            <consortium name="Elixir Norway"/>
        </authorList>
    </citation>
    <scope>NUCLEOTIDE SEQUENCE</scope>
</reference>
<feature type="domain" description="CN hydrolase" evidence="2">
    <location>
        <begin position="95"/>
        <end position="366"/>
    </location>
</feature>
<dbReference type="Proteomes" id="UP001497512">
    <property type="component" value="Chromosome 11"/>
</dbReference>
<dbReference type="SUPFAM" id="SSF56317">
    <property type="entry name" value="Carbon-nitrogen hydrolase"/>
    <property type="match status" value="1"/>
</dbReference>
<protein>
    <recommendedName>
        <fullName evidence="2">CN hydrolase domain-containing protein</fullName>
    </recommendedName>
</protein>
<dbReference type="InterPro" id="IPR003010">
    <property type="entry name" value="C-N_Hydrolase"/>
</dbReference>
<dbReference type="CDD" id="cd07587">
    <property type="entry name" value="ML_beta-AS"/>
    <property type="match status" value="1"/>
</dbReference>
<evidence type="ECO:0000259" key="2">
    <source>
        <dbReference type="PROSITE" id="PS50263"/>
    </source>
</evidence>
<evidence type="ECO:0000256" key="1">
    <source>
        <dbReference type="ARBA" id="ARBA00022801"/>
    </source>
</evidence>
<dbReference type="Gene3D" id="3.60.110.10">
    <property type="entry name" value="Carbon-nitrogen hydrolase"/>
    <property type="match status" value="1"/>
</dbReference>
<evidence type="ECO:0000313" key="3">
    <source>
        <dbReference type="EMBL" id="CAK9197409.1"/>
    </source>
</evidence>
<accession>A0ABP0TIH6</accession>
<keyword evidence="1" id="KW-0378">Hydrolase</keyword>
<organism evidence="3 4">
    <name type="scientific">Sphagnum troendelagicum</name>
    <dbReference type="NCBI Taxonomy" id="128251"/>
    <lineage>
        <taxon>Eukaryota</taxon>
        <taxon>Viridiplantae</taxon>
        <taxon>Streptophyta</taxon>
        <taxon>Embryophyta</taxon>
        <taxon>Bryophyta</taxon>
        <taxon>Sphagnophytina</taxon>
        <taxon>Sphagnopsida</taxon>
        <taxon>Sphagnales</taxon>
        <taxon>Sphagnaceae</taxon>
        <taxon>Sphagnum</taxon>
    </lineage>
</organism>
<evidence type="ECO:0000313" key="4">
    <source>
        <dbReference type="Proteomes" id="UP001497512"/>
    </source>
</evidence>